<protein>
    <submittedName>
        <fullName evidence="5">Helix-turn-helix domain-containing protein</fullName>
    </submittedName>
</protein>
<keyword evidence="1" id="KW-0805">Transcription regulation</keyword>
<keyword evidence="3" id="KW-0804">Transcription</keyword>
<proteinExistence type="predicted"/>
<evidence type="ECO:0000313" key="6">
    <source>
        <dbReference type="Proteomes" id="UP001319200"/>
    </source>
</evidence>
<name>A0AAP2GRD2_9BACT</name>
<gene>
    <name evidence="5" type="ORF">KK083_29415</name>
</gene>
<dbReference type="SMART" id="SM00342">
    <property type="entry name" value="HTH_ARAC"/>
    <property type="match status" value="1"/>
</dbReference>
<evidence type="ECO:0000256" key="1">
    <source>
        <dbReference type="ARBA" id="ARBA00023015"/>
    </source>
</evidence>
<feature type="domain" description="HTH araC/xylS-type" evidence="4">
    <location>
        <begin position="261"/>
        <end position="359"/>
    </location>
</feature>
<keyword evidence="2" id="KW-0238">DNA-binding</keyword>
<dbReference type="EMBL" id="JAHESF010000055">
    <property type="protein sequence ID" value="MBT1701048.1"/>
    <property type="molecule type" value="Genomic_DNA"/>
</dbReference>
<dbReference type="Proteomes" id="UP001319200">
    <property type="component" value="Unassembled WGS sequence"/>
</dbReference>
<dbReference type="PROSITE" id="PS01124">
    <property type="entry name" value="HTH_ARAC_FAMILY_2"/>
    <property type="match status" value="1"/>
</dbReference>
<evidence type="ECO:0000259" key="4">
    <source>
        <dbReference type="PROSITE" id="PS01124"/>
    </source>
</evidence>
<dbReference type="GO" id="GO:0003700">
    <property type="term" value="F:DNA-binding transcription factor activity"/>
    <property type="evidence" value="ECO:0007669"/>
    <property type="project" value="InterPro"/>
</dbReference>
<reference evidence="5 6" key="1">
    <citation type="submission" date="2021-05" db="EMBL/GenBank/DDBJ databases">
        <title>A Polyphasic approach of four new species of the genus Ohtaekwangia: Ohtaekwangia histidinii sp. nov., Ohtaekwangia cretensis sp. nov., Ohtaekwangia indiensis sp. nov., Ohtaekwangia reichenbachii sp. nov. from diverse environment.</title>
        <authorList>
            <person name="Octaviana S."/>
        </authorList>
    </citation>
    <scope>NUCLEOTIDE SEQUENCE [LARGE SCALE GENOMIC DNA]</scope>
    <source>
        <strain evidence="5 6">PWU4</strain>
    </source>
</reference>
<dbReference type="PANTHER" id="PTHR43280:SF2">
    <property type="entry name" value="HTH-TYPE TRANSCRIPTIONAL REGULATOR EXSA"/>
    <property type="match status" value="1"/>
</dbReference>
<dbReference type="AlphaFoldDB" id="A0AAP2GRD2"/>
<dbReference type="GO" id="GO:0043565">
    <property type="term" value="F:sequence-specific DNA binding"/>
    <property type="evidence" value="ECO:0007669"/>
    <property type="project" value="InterPro"/>
</dbReference>
<comment type="caution">
    <text evidence="5">The sequence shown here is derived from an EMBL/GenBank/DDBJ whole genome shotgun (WGS) entry which is preliminary data.</text>
</comment>
<evidence type="ECO:0000256" key="2">
    <source>
        <dbReference type="ARBA" id="ARBA00023125"/>
    </source>
</evidence>
<dbReference type="InterPro" id="IPR009057">
    <property type="entry name" value="Homeodomain-like_sf"/>
</dbReference>
<dbReference type="RefSeq" id="WP_254169735.1">
    <property type="nucleotide sequence ID" value="NZ_JAHESF010000055.1"/>
</dbReference>
<dbReference type="SUPFAM" id="SSF46689">
    <property type="entry name" value="Homeodomain-like"/>
    <property type="match status" value="1"/>
</dbReference>
<accession>A0AAP2GRD2</accession>
<evidence type="ECO:0000313" key="5">
    <source>
        <dbReference type="EMBL" id="MBT1701048.1"/>
    </source>
</evidence>
<dbReference type="Pfam" id="PF12833">
    <property type="entry name" value="HTH_18"/>
    <property type="match status" value="1"/>
</dbReference>
<organism evidence="5 6">
    <name type="scientific">Chryseosolibacter histidini</name>
    <dbReference type="NCBI Taxonomy" id="2782349"/>
    <lineage>
        <taxon>Bacteria</taxon>
        <taxon>Pseudomonadati</taxon>
        <taxon>Bacteroidota</taxon>
        <taxon>Cytophagia</taxon>
        <taxon>Cytophagales</taxon>
        <taxon>Chryseotaleaceae</taxon>
        <taxon>Chryseosolibacter</taxon>
    </lineage>
</organism>
<evidence type="ECO:0000256" key="3">
    <source>
        <dbReference type="ARBA" id="ARBA00023163"/>
    </source>
</evidence>
<dbReference type="Gene3D" id="1.10.10.60">
    <property type="entry name" value="Homeodomain-like"/>
    <property type="match status" value="2"/>
</dbReference>
<sequence>MDFNIDTLRFPLSYPDDTNTGLMHHCHGITKNDGAVSELPVTDFVGLVFNLQEDIRYYIDNSNPGTLPKRQYNLVYIPNATIKLASEKGKYSIFCIQFTAHYLKKIKDHFPILTDFLKRAEAQPSAVLGDPRPIAPDLWHEIHLILIDKERTEEHHKLLLGPKYVTISMHSLTYLGSFVHRDKTEIEKIREGYFQKMLLSDPRPMPPKAWTKIQMILGYKEIQGEGHKVLLGSQYITASMDSLRHSGAVGNLTSIDIEKIRNAHDYIQKNFKFTCRISDIADIVKLNPKHLKNGFKIVYEKTVHKFLVDERMSRSIVLFRDTNMSIKEIAVAVGYKNARIFARVFKKHFGYPPGKLPKKDGERQKKIRFP</sequence>
<dbReference type="InterPro" id="IPR018060">
    <property type="entry name" value="HTH_AraC"/>
</dbReference>
<keyword evidence="6" id="KW-1185">Reference proteome</keyword>
<dbReference type="PANTHER" id="PTHR43280">
    <property type="entry name" value="ARAC-FAMILY TRANSCRIPTIONAL REGULATOR"/>
    <property type="match status" value="1"/>
</dbReference>